<sequence>MKKFITVFSISLFLLFSINTVTAIAQPKTYSQGFYTMNDLGLNENTLYKVRNNEPYVEGLLIIVDSDKKIQQLIRIAPNSTENTLIPLKNDYKFIIYNNVRLNFS</sequence>
<proteinExistence type="predicted"/>
<dbReference type="OrthoDB" id="1928937at2"/>
<feature type="signal peptide" evidence="1">
    <location>
        <begin position="1"/>
        <end position="25"/>
    </location>
</feature>
<dbReference type="KEGG" id="csr:Cspa_c20130"/>
<dbReference type="Proteomes" id="UP000011728">
    <property type="component" value="Chromosome"/>
</dbReference>
<evidence type="ECO:0000313" key="2">
    <source>
        <dbReference type="EMBL" id="AGF55779.1"/>
    </source>
</evidence>
<protein>
    <submittedName>
        <fullName evidence="2">Uncharacterized protein</fullName>
    </submittedName>
</protein>
<evidence type="ECO:0000313" key="3">
    <source>
        <dbReference type="Proteomes" id="UP000011728"/>
    </source>
</evidence>
<dbReference type="AlphaFoldDB" id="M1MD03"/>
<keyword evidence="3" id="KW-1185">Reference proteome</keyword>
<accession>M1MD03</accession>
<dbReference type="eggNOG" id="ENOG5030GSU">
    <property type="taxonomic scope" value="Bacteria"/>
</dbReference>
<reference evidence="2 3" key="1">
    <citation type="submission" date="2013-02" db="EMBL/GenBank/DDBJ databases">
        <title>Genome sequence of Clostridium saccharoperbutylacetonicum N1-4(HMT).</title>
        <authorList>
            <person name="Poehlein A."/>
            <person name="Daniel R."/>
        </authorList>
    </citation>
    <scope>NUCLEOTIDE SEQUENCE [LARGE SCALE GENOMIC DNA]</scope>
    <source>
        <strain evidence="3">N1-4(HMT)</strain>
    </source>
</reference>
<feature type="chain" id="PRO_5004015635" evidence="1">
    <location>
        <begin position="26"/>
        <end position="105"/>
    </location>
</feature>
<dbReference type="PATRIC" id="fig|931276.5.peg.2007"/>
<organism evidence="2 3">
    <name type="scientific">Clostridium saccharoperbutylacetonicum N1-4(HMT)</name>
    <dbReference type="NCBI Taxonomy" id="931276"/>
    <lineage>
        <taxon>Bacteria</taxon>
        <taxon>Bacillati</taxon>
        <taxon>Bacillota</taxon>
        <taxon>Clostridia</taxon>
        <taxon>Eubacteriales</taxon>
        <taxon>Clostridiaceae</taxon>
        <taxon>Clostridium</taxon>
    </lineage>
</organism>
<dbReference type="RefSeq" id="WP_015392100.1">
    <property type="nucleotide sequence ID" value="NC_020291.1"/>
</dbReference>
<dbReference type="EMBL" id="CP004121">
    <property type="protein sequence ID" value="AGF55779.1"/>
    <property type="molecule type" value="Genomic_DNA"/>
</dbReference>
<name>M1MD03_9CLOT</name>
<dbReference type="HOGENOM" id="CLU_173862_0_0_9"/>
<keyword evidence="1" id="KW-0732">Signal</keyword>
<evidence type="ECO:0000256" key="1">
    <source>
        <dbReference type="SAM" id="SignalP"/>
    </source>
</evidence>
<gene>
    <name evidence="2" type="ORF">Cspa_c20130</name>
</gene>